<name>A0A4D6HI63_9EURY</name>
<dbReference type="GO" id="GO:0006777">
    <property type="term" value="P:Mo-molybdopterin cofactor biosynthetic process"/>
    <property type="evidence" value="ECO:0007669"/>
    <property type="project" value="UniProtKB-KW"/>
</dbReference>
<accession>A0A4D6HI63</accession>
<evidence type="ECO:0000259" key="2">
    <source>
        <dbReference type="SMART" id="SM00852"/>
    </source>
</evidence>
<dbReference type="Gene3D" id="2.170.190.11">
    <property type="entry name" value="Molybdopterin biosynthesis moea protein, domain 3"/>
    <property type="match status" value="1"/>
</dbReference>
<protein>
    <submittedName>
        <fullName evidence="3">Molybdopterin molybdenumtransferase MoeA</fullName>
    </submittedName>
</protein>
<dbReference type="InterPro" id="IPR001453">
    <property type="entry name" value="MoaB/Mog_dom"/>
</dbReference>
<dbReference type="PROSITE" id="PS01079">
    <property type="entry name" value="MOCF_BIOSYNTHESIS_2"/>
    <property type="match status" value="1"/>
</dbReference>
<evidence type="ECO:0000313" key="5">
    <source>
        <dbReference type="Proteomes" id="UP000296822"/>
    </source>
</evidence>
<evidence type="ECO:0000313" key="4">
    <source>
        <dbReference type="EMBL" id="QCC56015.1"/>
    </source>
</evidence>
<dbReference type="SMART" id="SM00852">
    <property type="entry name" value="MoCF_biosynth"/>
    <property type="match status" value="1"/>
</dbReference>
<sequence length="409" mass="43512">MTGIDSHDGADLIDVDAAVDRVLALRTEWLSRLETEQVSLDEIAGRTLAEPISAPIDVPAQSHATMDGFAFDATDEYPLEVVETPVFPEDEPAALEAGTAVRIATGSPLPPSANAVLKREEATVENGQLTGSDLEPGTYVYERGSNVAEGEALFDAGDRLGAKDALLLGDLEIETVPVTKRLSVGLLATGTEIHEGRHRDLDSPMLAGLVRSWGHEATYEGAVPDIDDRVEERIAELADEYDVVITTGGTSVGDKDYVIRSLDVLGDVLFHRVRLRPGKPIAVAELPDHDAVAFAIPGKPIGAHLVTSLVARPFFTGETTLPTVAAQMARDVDISTAGFTYGIPVTLEDGVAMPLGHVDSPLSVYEETFDPSVLSSSTRASQADGIVITTDGVTADEQVRVVPYPVLER</sequence>
<dbReference type="PANTHER" id="PTHR10192:SF19">
    <property type="entry name" value="MOLYBDOPTERIN BIOSYNTHESIS PROTEIN MJ0666-RELATED"/>
    <property type="match status" value="1"/>
</dbReference>
<dbReference type="EMBL" id="CP031305">
    <property type="protein sequence ID" value="QCC53291.1"/>
    <property type="molecule type" value="Genomic_DNA"/>
</dbReference>
<dbReference type="Gene3D" id="3.40.980.10">
    <property type="entry name" value="MoaB/Mog-like domain"/>
    <property type="match status" value="1"/>
</dbReference>
<dbReference type="KEGG" id="nbg:DV706_15650"/>
<dbReference type="InterPro" id="IPR036135">
    <property type="entry name" value="MoeA_linker/N_sf"/>
</dbReference>
<dbReference type="RefSeq" id="WP_006067995.1">
    <property type="nucleotide sequence ID" value="NZ_CP031305.1"/>
</dbReference>
<dbReference type="CDD" id="cd00887">
    <property type="entry name" value="MoeA"/>
    <property type="match status" value="1"/>
</dbReference>
<dbReference type="AlphaFoldDB" id="A0A4D6HI63"/>
<dbReference type="Proteomes" id="UP000296822">
    <property type="component" value="Chromosome"/>
</dbReference>
<evidence type="ECO:0000256" key="1">
    <source>
        <dbReference type="ARBA" id="ARBA00023150"/>
    </source>
</evidence>
<dbReference type="Pfam" id="PF00994">
    <property type="entry name" value="MoCF_biosynth"/>
    <property type="match status" value="1"/>
</dbReference>
<dbReference type="KEGG" id="nbg:DV706_01620"/>
<gene>
    <name evidence="3" type="ORF">DV706_01620</name>
    <name evidence="4" type="ORF">DV706_15650</name>
</gene>
<dbReference type="EMBL" id="CP031306">
    <property type="protein sequence ID" value="QCC56015.1"/>
    <property type="molecule type" value="Genomic_DNA"/>
</dbReference>
<dbReference type="Gene3D" id="3.90.105.10">
    <property type="entry name" value="Molybdopterin biosynthesis moea protein, domain 2"/>
    <property type="match status" value="1"/>
</dbReference>
<dbReference type="InterPro" id="IPR036425">
    <property type="entry name" value="MoaB/Mog-like_dom_sf"/>
</dbReference>
<evidence type="ECO:0000313" key="3">
    <source>
        <dbReference type="EMBL" id="QCC53291.1"/>
    </source>
</evidence>
<feature type="domain" description="MoaB/Mog" evidence="2">
    <location>
        <begin position="185"/>
        <end position="317"/>
    </location>
</feature>
<dbReference type="InterPro" id="IPR008284">
    <property type="entry name" value="MoCF_biosynth_CS"/>
</dbReference>
<dbReference type="Proteomes" id="UP000296822">
    <property type="component" value="Plasmid unnamed1"/>
</dbReference>
<dbReference type="GeneID" id="39852704"/>
<dbReference type="GO" id="GO:0005737">
    <property type="term" value="C:cytoplasm"/>
    <property type="evidence" value="ECO:0007669"/>
    <property type="project" value="TreeGrafter"/>
</dbReference>
<dbReference type="Pfam" id="PF03453">
    <property type="entry name" value="MoeA_N"/>
    <property type="match status" value="1"/>
</dbReference>
<dbReference type="GO" id="GO:0061599">
    <property type="term" value="F:molybdopterin molybdotransferase activity"/>
    <property type="evidence" value="ECO:0007669"/>
    <property type="project" value="TreeGrafter"/>
</dbReference>
<dbReference type="SUPFAM" id="SSF63882">
    <property type="entry name" value="MoeA N-terminal region -like"/>
    <property type="match status" value="1"/>
</dbReference>
<organism evidence="3 5">
    <name type="scientific">Natronorubrum bangense</name>
    <dbReference type="NCBI Taxonomy" id="61858"/>
    <lineage>
        <taxon>Archaea</taxon>
        <taxon>Methanobacteriati</taxon>
        <taxon>Methanobacteriota</taxon>
        <taxon>Stenosarchaea group</taxon>
        <taxon>Halobacteria</taxon>
        <taxon>Halobacteriales</taxon>
        <taxon>Natrialbaceae</taxon>
        <taxon>Natronorubrum</taxon>
    </lineage>
</organism>
<dbReference type="PANTHER" id="PTHR10192">
    <property type="entry name" value="MOLYBDOPTERIN BIOSYNTHESIS PROTEIN"/>
    <property type="match status" value="1"/>
</dbReference>
<dbReference type="InterPro" id="IPR005110">
    <property type="entry name" value="MoeA_linker/N"/>
</dbReference>
<dbReference type="SUPFAM" id="SSF53218">
    <property type="entry name" value="Molybdenum cofactor biosynthesis proteins"/>
    <property type="match status" value="1"/>
</dbReference>
<keyword evidence="3" id="KW-0808">Transferase</keyword>
<dbReference type="InterPro" id="IPR038987">
    <property type="entry name" value="MoeA-like"/>
</dbReference>
<proteinExistence type="predicted"/>
<keyword evidence="4" id="KW-0614">Plasmid</keyword>
<reference evidence="3 5" key="1">
    <citation type="journal article" date="2019" name="Nat. Commun.">
        <title>A new type of DNA phosphorothioation-based antiviral system in archaea.</title>
        <authorList>
            <person name="Xiong L."/>
            <person name="Liu S."/>
            <person name="Chen S."/>
            <person name="Xiao Y."/>
            <person name="Zhu B."/>
            <person name="Gao Y."/>
            <person name="Zhang Y."/>
            <person name="Chen B."/>
            <person name="Luo J."/>
            <person name="Deng Z."/>
            <person name="Chen X."/>
            <person name="Wang L."/>
            <person name="Chen S."/>
        </authorList>
    </citation>
    <scope>NUCLEOTIDE SEQUENCE [LARGE SCALE GENOMIC DNA]</scope>
    <source>
        <strain evidence="3 5">JCM 10635</strain>
        <plasmid evidence="4 5">unnamed1</plasmid>
    </source>
</reference>
<keyword evidence="1" id="KW-0501">Molybdenum cofactor biosynthesis</keyword>
<geneLocation type="plasmid" evidence="4">
    <name>unnamed1</name>
</geneLocation>